<evidence type="ECO:0000313" key="12">
    <source>
        <dbReference type="Proteomes" id="UP000194837"/>
    </source>
</evidence>
<protein>
    <submittedName>
        <fullName evidence="11">Multidrug export protein EmrB</fullName>
    </submittedName>
</protein>
<dbReference type="Gene3D" id="1.20.1250.20">
    <property type="entry name" value="MFS general substrate transporter like domains"/>
    <property type="match status" value="1"/>
</dbReference>
<evidence type="ECO:0000256" key="8">
    <source>
        <dbReference type="SAM" id="MobiDB-lite"/>
    </source>
</evidence>
<dbReference type="SUPFAM" id="SSF103473">
    <property type="entry name" value="MFS general substrate transporter"/>
    <property type="match status" value="1"/>
</dbReference>
<dbReference type="GO" id="GO:0022857">
    <property type="term" value="F:transmembrane transporter activity"/>
    <property type="evidence" value="ECO:0007669"/>
    <property type="project" value="InterPro"/>
</dbReference>
<keyword evidence="6 9" id="KW-1133">Transmembrane helix</keyword>
<evidence type="ECO:0000313" key="11">
    <source>
        <dbReference type="EMBL" id="OUE20880.1"/>
    </source>
</evidence>
<feature type="transmembrane region" description="Helical" evidence="9">
    <location>
        <begin position="342"/>
        <end position="359"/>
    </location>
</feature>
<evidence type="ECO:0000256" key="3">
    <source>
        <dbReference type="ARBA" id="ARBA00022448"/>
    </source>
</evidence>
<dbReference type="PROSITE" id="PS50850">
    <property type="entry name" value="MFS"/>
    <property type="match status" value="1"/>
</dbReference>
<evidence type="ECO:0000256" key="1">
    <source>
        <dbReference type="ARBA" id="ARBA00004651"/>
    </source>
</evidence>
<dbReference type="PRINTS" id="PR01036">
    <property type="entry name" value="TCRTETB"/>
</dbReference>
<feature type="transmembrane region" description="Helical" evidence="9">
    <location>
        <begin position="145"/>
        <end position="164"/>
    </location>
</feature>
<evidence type="ECO:0000256" key="6">
    <source>
        <dbReference type="ARBA" id="ARBA00022989"/>
    </source>
</evidence>
<comment type="caution">
    <text evidence="11">The sequence shown here is derived from an EMBL/GenBank/DDBJ whole genome shotgun (WGS) entry which is preliminary data.</text>
</comment>
<feature type="transmembrane region" description="Helical" evidence="9">
    <location>
        <begin position="171"/>
        <end position="195"/>
    </location>
</feature>
<dbReference type="EMBL" id="MDJW01000008">
    <property type="protein sequence ID" value="OUE20880.1"/>
    <property type="molecule type" value="Genomic_DNA"/>
</dbReference>
<sequence>MSTPPSADTRRDATPPAEATIPTASHAASDRAVAPEDERLPHGAPLVIGLLVVAAFVVILNETIMSVALPSLMADLDITTATAQWLTTGFMLTMAVVIPATGFILQRFSTRQVFGAAMTLFSLGTLIAAIAPGFGVLLIGRIVQASGTAIMMPLLFTTVLNLVPAARRGRLMGVISIVIAVAPAIGPTVSGLILSSLSWRWMFWIVLPIALVALALGLWKITNLTTPRKLPFDILSVVLSTLAFGGLIFGLSSLGESAEGDAPVPLWIPITVGVLALAAFITRQIALQRQDRALMDLRTFRSRPFVVAIIMVSVSMMALFGSLIVLPLYLQNVLELGTLETGLLLLPGGALMAILSPIVGRLFDRVGPRPLVIPGAIVVSIALWGMTTMLHEGTSIGWVIAVHLVLNAGLAFMFTPLLTSALGSLPPRLYSHGSATVSTMQQLAGAAGTALFVTVLTTTTVAGLADGQSEVTATAAGVQAAFMIGGFISLAAIVASFFVRRPAEPLPEGVAAH</sequence>
<evidence type="ECO:0000256" key="4">
    <source>
        <dbReference type="ARBA" id="ARBA00022475"/>
    </source>
</evidence>
<comment type="similarity">
    <text evidence="2">Belongs to the major facilitator superfamily. EmrB family.</text>
</comment>
<feature type="domain" description="Major facilitator superfamily (MFS) profile" evidence="10">
    <location>
        <begin position="47"/>
        <end position="504"/>
    </location>
</feature>
<keyword evidence="4" id="KW-1003">Cell membrane</keyword>
<feature type="transmembrane region" description="Helical" evidence="9">
    <location>
        <begin position="85"/>
        <end position="105"/>
    </location>
</feature>
<feature type="transmembrane region" description="Helical" evidence="9">
    <location>
        <begin position="266"/>
        <end position="285"/>
    </location>
</feature>
<gene>
    <name evidence="11" type="primary">emrB</name>
    <name evidence="11" type="ORF">BFL34_01698</name>
</gene>
<feature type="transmembrane region" description="Helical" evidence="9">
    <location>
        <begin position="396"/>
        <end position="422"/>
    </location>
</feature>
<dbReference type="AlphaFoldDB" id="A0A251Y9E0"/>
<dbReference type="Proteomes" id="UP000194837">
    <property type="component" value="Unassembled WGS sequence"/>
</dbReference>
<feature type="transmembrane region" description="Helical" evidence="9">
    <location>
        <begin position="117"/>
        <end position="139"/>
    </location>
</feature>
<feature type="region of interest" description="Disordered" evidence="8">
    <location>
        <begin position="1"/>
        <end position="35"/>
    </location>
</feature>
<feature type="transmembrane region" description="Helical" evidence="9">
    <location>
        <begin position="443"/>
        <end position="465"/>
    </location>
</feature>
<feature type="transmembrane region" description="Helical" evidence="9">
    <location>
        <begin position="234"/>
        <end position="254"/>
    </location>
</feature>
<dbReference type="InterPro" id="IPR036259">
    <property type="entry name" value="MFS_trans_sf"/>
</dbReference>
<comment type="subcellular location">
    <subcellularLocation>
        <location evidence="1">Cell membrane</location>
        <topology evidence="1">Multi-pass membrane protein</topology>
    </subcellularLocation>
</comment>
<keyword evidence="3" id="KW-0813">Transport</keyword>
<dbReference type="GO" id="GO:0005886">
    <property type="term" value="C:plasma membrane"/>
    <property type="evidence" value="ECO:0007669"/>
    <property type="project" value="UniProtKB-SubCell"/>
</dbReference>
<keyword evidence="5 9" id="KW-0812">Transmembrane</keyword>
<feature type="transmembrane region" description="Helical" evidence="9">
    <location>
        <begin position="305"/>
        <end position="330"/>
    </location>
</feature>
<dbReference type="CDD" id="cd17503">
    <property type="entry name" value="MFS_LmrB_MDR_like"/>
    <property type="match status" value="1"/>
</dbReference>
<organism evidence="11 12">
    <name type="scientific">Clavibacter michiganensis</name>
    <dbReference type="NCBI Taxonomy" id="28447"/>
    <lineage>
        <taxon>Bacteria</taxon>
        <taxon>Bacillati</taxon>
        <taxon>Actinomycetota</taxon>
        <taxon>Actinomycetes</taxon>
        <taxon>Micrococcales</taxon>
        <taxon>Microbacteriaceae</taxon>
        <taxon>Clavibacter</taxon>
    </lineage>
</organism>
<dbReference type="RefSeq" id="WP_172405893.1">
    <property type="nucleotide sequence ID" value="NZ_MDJW01000008.1"/>
</dbReference>
<feature type="transmembrane region" description="Helical" evidence="9">
    <location>
        <begin position="201"/>
        <end position="222"/>
    </location>
</feature>
<dbReference type="Pfam" id="PF07690">
    <property type="entry name" value="MFS_1"/>
    <property type="match status" value="1"/>
</dbReference>
<evidence type="ECO:0000259" key="10">
    <source>
        <dbReference type="PROSITE" id="PS50850"/>
    </source>
</evidence>
<evidence type="ECO:0000256" key="9">
    <source>
        <dbReference type="SAM" id="Phobius"/>
    </source>
</evidence>
<evidence type="ECO:0000256" key="7">
    <source>
        <dbReference type="ARBA" id="ARBA00023136"/>
    </source>
</evidence>
<feature type="transmembrane region" description="Helical" evidence="9">
    <location>
        <begin position="477"/>
        <end position="499"/>
    </location>
</feature>
<evidence type="ECO:0000256" key="5">
    <source>
        <dbReference type="ARBA" id="ARBA00022692"/>
    </source>
</evidence>
<feature type="compositionally biased region" description="Low complexity" evidence="8">
    <location>
        <begin position="14"/>
        <end position="24"/>
    </location>
</feature>
<dbReference type="PANTHER" id="PTHR42718">
    <property type="entry name" value="MAJOR FACILITATOR SUPERFAMILY MULTIDRUG TRANSPORTER MFSC"/>
    <property type="match status" value="1"/>
</dbReference>
<dbReference type="NCBIfam" id="TIGR00711">
    <property type="entry name" value="efflux_EmrB"/>
    <property type="match status" value="1"/>
</dbReference>
<reference evidence="11 12" key="1">
    <citation type="submission" date="2016-08" db="EMBL/GenBank/DDBJ databases">
        <title>Genome sequence of Clavibacter michiganensis spp strain CFBP7494.</title>
        <authorList>
            <person name="Thapa S.P."/>
            <person name="Coaker G."/>
            <person name="Jacques M.-A."/>
        </authorList>
    </citation>
    <scope>NUCLEOTIDE SEQUENCE [LARGE SCALE GENOMIC DNA]</scope>
    <source>
        <strain evidence="11">CFBP7494</strain>
    </source>
</reference>
<dbReference type="InterPro" id="IPR020846">
    <property type="entry name" value="MFS_dom"/>
</dbReference>
<dbReference type="InterPro" id="IPR004638">
    <property type="entry name" value="EmrB-like"/>
</dbReference>
<feature type="transmembrane region" description="Helical" evidence="9">
    <location>
        <begin position="46"/>
        <end position="73"/>
    </location>
</feature>
<keyword evidence="7 9" id="KW-0472">Membrane</keyword>
<name>A0A251Y9E0_9MICO</name>
<proteinExistence type="inferred from homology"/>
<feature type="transmembrane region" description="Helical" evidence="9">
    <location>
        <begin position="371"/>
        <end position="390"/>
    </location>
</feature>
<dbReference type="InterPro" id="IPR011701">
    <property type="entry name" value="MFS"/>
</dbReference>
<dbReference type="PANTHER" id="PTHR42718:SF9">
    <property type="entry name" value="MAJOR FACILITATOR SUPERFAMILY MULTIDRUG TRANSPORTER MFSC"/>
    <property type="match status" value="1"/>
</dbReference>
<accession>A0A251Y9E0</accession>
<dbReference type="Gene3D" id="1.20.1720.10">
    <property type="entry name" value="Multidrug resistance protein D"/>
    <property type="match status" value="1"/>
</dbReference>
<evidence type="ECO:0000256" key="2">
    <source>
        <dbReference type="ARBA" id="ARBA00008537"/>
    </source>
</evidence>